<comment type="cofactor">
    <cofactor evidence="1">
        <name>Co(2+)</name>
        <dbReference type="ChEBI" id="CHEBI:48828"/>
    </cofactor>
</comment>
<dbReference type="GO" id="GO:0008061">
    <property type="term" value="F:chitin binding"/>
    <property type="evidence" value="ECO:0007669"/>
    <property type="project" value="UniProtKB-UniRule"/>
</dbReference>
<evidence type="ECO:0000256" key="6">
    <source>
        <dbReference type="ARBA" id="ARBA00023026"/>
    </source>
</evidence>
<evidence type="ECO:0000256" key="7">
    <source>
        <dbReference type="ARBA" id="ARBA00023277"/>
    </source>
</evidence>
<dbReference type="CDD" id="cd00035">
    <property type="entry name" value="ChtBD1"/>
    <property type="match status" value="1"/>
</dbReference>
<dbReference type="Pfam" id="PF01522">
    <property type="entry name" value="Polysacc_deac_1"/>
    <property type="match status" value="1"/>
</dbReference>
<evidence type="ECO:0000256" key="8">
    <source>
        <dbReference type="ARBA" id="ARBA00023285"/>
    </source>
</evidence>
<dbReference type="GO" id="GO:0016810">
    <property type="term" value="F:hydrolase activity, acting on carbon-nitrogen (but not peptide) bonds"/>
    <property type="evidence" value="ECO:0007669"/>
    <property type="project" value="InterPro"/>
</dbReference>
<organism evidence="13 14">
    <name type="scientific">Aspergillus wentii DTO 134E9</name>
    <dbReference type="NCBI Taxonomy" id="1073089"/>
    <lineage>
        <taxon>Eukaryota</taxon>
        <taxon>Fungi</taxon>
        <taxon>Dikarya</taxon>
        <taxon>Ascomycota</taxon>
        <taxon>Pezizomycotina</taxon>
        <taxon>Eurotiomycetes</taxon>
        <taxon>Eurotiomycetidae</taxon>
        <taxon>Eurotiales</taxon>
        <taxon>Aspergillaceae</taxon>
        <taxon>Aspergillus</taxon>
        <taxon>Aspergillus subgen. Cremei</taxon>
    </lineage>
</organism>
<evidence type="ECO:0000256" key="3">
    <source>
        <dbReference type="ARBA" id="ARBA00022723"/>
    </source>
</evidence>
<keyword evidence="8" id="KW-0170">Cobalt</keyword>
<evidence type="ECO:0000259" key="11">
    <source>
        <dbReference type="PROSITE" id="PS50941"/>
    </source>
</evidence>
<feature type="non-terminal residue" evidence="13">
    <location>
        <position position="1"/>
    </location>
</feature>
<keyword evidence="4" id="KW-0732">Signal</keyword>
<dbReference type="PANTHER" id="PTHR46471">
    <property type="entry name" value="CHITIN DEACETYLASE"/>
    <property type="match status" value="1"/>
</dbReference>
<evidence type="ECO:0000256" key="2">
    <source>
        <dbReference type="ARBA" id="ARBA00022669"/>
    </source>
</evidence>
<proteinExistence type="predicted"/>
<dbReference type="PROSITE" id="PS50941">
    <property type="entry name" value="CHIT_BIND_I_2"/>
    <property type="match status" value="1"/>
</dbReference>
<comment type="caution">
    <text evidence="9">Lacks conserved residue(s) required for the propagation of feature annotation.</text>
</comment>
<protein>
    <recommendedName>
        <fullName evidence="15">NodB homology domain-containing protein</fullName>
    </recommendedName>
</protein>
<feature type="domain" description="NodB homology" evidence="12">
    <location>
        <begin position="537"/>
        <end position="734"/>
    </location>
</feature>
<dbReference type="Gene3D" id="1.25.10.10">
    <property type="entry name" value="Leucine-rich Repeat Variant"/>
    <property type="match status" value="1"/>
</dbReference>
<dbReference type="GO" id="GO:0005975">
    <property type="term" value="P:carbohydrate metabolic process"/>
    <property type="evidence" value="ECO:0007669"/>
    <property type="project" value="InterPro"/>
</dbReference>
<dbReference type="PROSITE" id="PS51677">
    <property type="entry name" value="NODB"/>
    <property type="match status" value="1"/>
</dbReference>
<keyword evidence="2 9" id="KW-0147">Chitin-binding</keyword>
<keyword evidence="6" id="KW-0843">Virulence</keyword>
<dbReference type="VEuPathDB" id="FungiDB:ASPWEDRAFT_106779"/>
<dbReference type="CDD" id="cd11618">
    <property type="entry name" value="ChtBD1_1"/>
    <property type="match status" value="1"/>
</dbReference>
<dbReference type="Proteomes" id="UP000184383">
    <property type="component" value="Unassembled WGS sequence"/>
</dbReference>
<gene>
    <name evidence="13" type="ORF">ASPWEDRAFT_106779</name>
</gene>
<keyword evidence="5" id="KW-0378">Hydrolase</keyword>
<dbReference type="InterPro" id="IPR011989">
    <property type="entry name" value="ARM-like"/>
</dbReference>
<evidence type="ECO:0000256" key="5">
    <source>
        <dbReference type="ARBA" id="ARBA00022801"/>
    </source>
</evidence>
<dbReference type="PANTHER" id="PTHR46471:SF4">
    <property type="entry name" value="CHITIN DEACETYLASE"/>
    <property type="match status" value="1"/>
</dbReference>
<dbReference type="OrthoDB" id="407355at2759"/>
<dbReference type="EMBL" id="KV878211">
    <property type="protein sequence ID" value="OJJ37656.1"/>
    <property type="molecule type" value="Genomic_DNA"/>
</dbReference>
<dbReference type="CDD" id="cd10951">
    <property type="entry name" value="CE4_ClCDA_like"/>
    <property type="match status" value="1"/>
</dbReference>
<keyword evidence="7" id="KW-0119">Carbohydrate metabolism</keyword>
<reference evidence="14" key="1">
    <citation type="journal article" date="2017" name="Genome Biol.">
        <title>Comparative genomics reveals high biological diversity and specific adaptations in the industrially and medically important fungal genus Aspergillus.</title>
        <authorList>
            <person name="de Vries R.P."/>
            <person name="Riley R."/>
            <person name="Wiebenga A."/>
            <person name="Aguilar-Osorio G."/>
            <person name="Amillis S."/>
            <person name="Uchima C.A."/>
            <person name="Anderluh G."/>
            <person name="Asadollahi M."/>
            <person name="Askin M."/>
            <person name="Barry K."/>
            <person name="Battaglia E."/>
            <person name="Bayram O."/>
            <person name="Benocci T."/>
            <person name="Braus-Stromeyer S.A."/>
            <person name="Caldana C."/>
            <person name="Canovas D."/>
            <person name="Cerqueira G.C."/>
            <person name="Chen F."/>
            <person name="Chen W."/>
            <person name="Choi C."/>
            <person name="Clum A."/>
            <person name="Dos Santos R.A."/>
            <person name="Damasio A.R."/>
            <person name="Diallinas G."/>
            <person name="Emri T."/>
            <person name="Fekete E."/>
            <person name="Flipphi M."/>
            <person name="Freyberg S."/>
            <person name="Gallo A."/>
            <person name="Gournas C."/>
            <person name="Habgood R."/>
            <person name="Hainaut M."/>
            <person name="Harispe M.L."/>
            <person name="Henrissat B."/>
            <person name="Hilden K.S."/>
            <person name="Hope R."/>
            <person name="Hossain A."/>
            <person name="Karabika E."/>
            <person name="Karaffa L."/>
            <person name="Karanyi Z."/>
            <person name="Krasevec N."/>
            <person name="Kuo A."/>
            <person name="Kusch H."/>
            <person name="LaButti K."/>
            <person name="Lagendijk E.L."/>
            <person name="Lapidus A."/>
            <person name="Levasseur A."/>
            <person name="Lindquist E."/>
            <person name="Lipzen A."/>
            <person name="Logrieco A.F."/>
            <person name="MacCabe A."/>
            <person name="Maekelae M.R."/>
            <person name="Malavazi I."/>
            <person name="Melin P."/>
            <person name="Meyer V."/>
            <person name="Mielnichuk N."/>
            <person name="Miskei M."/>
            <person name="Molnar A.P."/>
            <person name="Mule G."/>
            <person name="Ngan C.Y."/>
            <person name="Orejas M."/>
            <person name="Orosz E."/>
            <person name="Ouedraogo J.P."/>
            <person name="Overkamp K.M."/>
            <person name="Park H.-S."/>
            <person name="Perrone G."/>
            <person name="Piumi F."/>
            <person name="Punt P.J."/>
            <person name="Ram A.F."/>
            <person name="Ramon A."/>
            <person name="Rauscher S."/>
            <person name="Record E."/>
            <person name="Riano-Pachon D.M."/>
            <person name="Robert V."/>
            <person name="Roehrig J."/>
            <person name="Ruller R."/>
            <person name="Salamov A."/>
            <person name="Salih N.S."/>
            <person name="Samson R.A."/>
            <person name="Sandor E."/>
            <person name="Sanguinetti M."/>
            <person name="Schuetze T."/>
            <person name="Sepcic K."/>
            <person name="Shelest E."/>
            <person name="Sherlock G."/>
            <person name="Sophianopoulou V."/>
            <person name="Squina F.M."/>
            <person name="Sun H."/>
            <person name="Susca A."/>
            <person name="Todd R.B."/>
            <person name="Tsang A."/>
            <person name="Unkles S.E."/>
            <person name="van de Wiele N."/>
            <person name="van Rossen-Uffink D."/>
            <person name="Oliveira J.V."/>
            <person name="Vesth T.C."/>
            <person name="Visser J."/>
            <person name="Yu J.-H."/>
            <person name="Zhou M."/>
            <person name="Andersen M.R."/>
            <person name="Archer D.B."/>
            <person name="Baker S.E."/>
            <person name="Benoit I."/>
            <person name="Brakhage A.A."/>
            <person name="Braus G.H."/>
            <person name="Fischer R."/>
            <person name="Frisvad J.C."/>
            <person name="Goldman G.H."/>
            <person name="Houbraken J."/>
            <person name="Oakley B."/>
            <person name="Pocsi I."/>
            <person name="Scazzocchio C."/>
            <person name="Seiboth B."/>
            <person name="vanKuyk P.A."/>
            <person name="Wortman J."/>
            <person name="Dyer P.S."/>
            <person name="Grigoriev I.V."/>
        </authorList>
    </citation>
    <scope>NUCLEOTIDE SEQUENCE [LARGE SCALE GENOMIC DNA]</scope>
    <source>
        <strain evidence="14">DTO 134E9</strain>
    </source>
</reference>
<evidence type="ECO:0000256" key="9">
    <source>
        <dbReference type="PROSITE-ProRule" id="PRU00261"/>
    </source>
</evidence>
<feature type="disulfide bond" evidence="9">
    <location>
        <begin position="778"/>
        <end position="793"/>
    </location>
</feature>
<keyword evidence="10" id="KW-0472">Membrane</keyword>
<dbReference type="Gene3D" id="3.20.20.370">
    <property type="entry name" value="Glycoside hydrolase/deacetylase"/>
    <property type="match status" value="1"/>
</dbReference>
<keyword evidence="14" id="KW-1185">Reference proteome</keyword>
<dbReference type="GO" id="GO:0046872">
    <property type="term" value="F:metal ion binding"/>
    <property type="evidence" value="ECO:0007669"/>
    <property type="project" value="UniProtKB-KW"/>
</dbReference>
<feature type="disulfide bond" evidence="9">
    <location>
        <begin position="792"/>
        <end position="806"/>
    </location>
</feature>
<keyword evidence="10" id="KW-0812">Transmembrane</keyword>
<dbReference type="RefSeq" id="XP_040691332.1">
    <property type="nucleotide sequence ID" value="XM_040827839.1"/>
</dbReference>
<dbReference type="STRING" id="1073089.A0A1L9RRR1"/>
<dbReference type="InterPro" id="IPR036861">
    <property type="entry name" value="Endochitinase-like_sf"/>
</dbReference>
<feature type="transmembrane region" description="Helical" evidence="10">
    <location>
        <begin position="861"/>
        <end position="883"/>
    </location>
</feature>
<dbReference type="AlphaFoldDB" id="A0A1L9RRR1"/>
<dbReference type="InterPro" id="IPR011330">
    <property type="entry name" value="Glyco_hydro/deAcase_b/a-brl"/>
</dbReference>
<feature type="domain" description="Chitin-binding type-1" evidence="11">
    <location>
        <begin position="775"/>
        <end position="819"/>
    </location>
</feature>
<dbReference type="SUPFAM" id="SSF48371">
    <property type="entry name" value="ARM repeat"/>
    <property type="match status" value="1"/>
</dbReference>
<name>A0A1L9RRR1_ASPWE</name>
<dbReference type="GeneID" id="63743687"/>
<sequence>GVRLAMADRQAMQQNLNGLLSKLDDPDPDMRYMSLNDLLAILNNPNSAFLSHDQYSSSRLADGLLKALDDQHGDVQNQALKCLGPLVLRLPSETLTPLLEKLTNLTTSQTIDTSVPNTALRVIVTALPSPQPGQPPSQESNVAYSAVSRVLIPRLTGPTPSPTARRGSVVKGMLEKDPSKGFSSDAIEVLIKVVTCFGPLLKETELEALQKSVMSIIDNDTAGTVVTKKALAAISALALHFTDNQLNSFVSELVEKFNSPQLTTVHRRHLVATVGSIAKSAPAKFGPHLKALAPFVFCAAGETDFEQVSLRQLMKSSPSLSVPVLSAMIRIRGRSTLLQKLCPSLLPIEDSLHLTSIDSVLSFCPDVAAILVPDLFLPLTQHHAFPSSSQAGRSFSSCSSFKMHMRGFLFVSGLSFAACASATYPVSLKSGHLASQSFPGPRDDAVPGELKGRAVSNRCGSGFGNCADGKCCSTAGISPCYCGKTQDYCRSPDCQLDYGHCDAHVKPKGPSTEDIPRPHDGKVPYGPTVIRTCSTPGTVALTFDDGPWRYTGELLNMLDQYEAKVTFFITGINNGKGQIDDPKYPWASLIQRMQRGGHQIASHSWSHQDFSKITKAQRYDQMLKNEAALRNILGYFPTYMRPPYASCVPESGCLEDLGALGYHIILYDIDTADYNNDSPSKIQKSKDNFDNALAPWKSTDKSWLVIAHDVHEQTVHNLTEHMLKSLSASGYRAVTVGECLGDPEEYWYRQVRDASPTSVRVPKKTSTPGKQISLDGRCGSNVTCLGSSFGSCCSLVNFCGNSTQHCGVGCQPSSGHCFSNSTGNNTNSSKPDGTETIWSVANPTMTSEDGEKPAKSGAGSVIQVGSITAALLLAPAAVAMMAIRT</sequence>
<dbReference type="InterPro" id="IPR016024">
    <property type="entry name" value="ARM-type_fold"/>
</dbReference>
<dbReference type="SUPFAM" id="SSF88713">
    <property type="entry name" value="Glycoside hydrolase/deacetylase"/>
    <property type="match status" value="1"/>
</dbReference>
<dbReference type="SUPFAM" id="SSF57016">
    <property type="entry name" value="Plant lectins/antimicrobial peptides"/>
    <property type="match status" value="1"/>
</dbReference>
<dbReference type="Gene3D" id="3.30.60.10">
    <property type="entry name" value="Endochitinase-like"/>
    <property type="match status" value="2"/>
</dbReference>
<evidence type="ECO:0000256" key="4">
    <source>
        <dbReference type="ARBA" id="ARBA00022729"/>
    </source>
</evidence>
<keyword evidence="10" id="KW-1133">Transmembrane helix</keyword>
<evidence type="ECO:0000256" key="1">
    <source>
        <dbReference type="ARBA" id="ARBA00001941"/>
    </source>
</evidence>
<accession>A0A1L9RRR1</accession>
<evidence type="ECO:0000313" key="14">
    <source>
        <dbReference type="Proteomes" id="UP000184383"/>
    </source>
</evidence>
<evidence type="ECO:0000313" key="13">
    <source>
        <dbReference type="EMBL" id="OJJ37656.1"/>
    </source>
</evidence>
<keyword evidence="3" id="KW-0479">Metal-binding</keyword>
<keyword evidence="9" id="KW-1015">Disulfide bond</keyword>
<evidence type="ECO:0000256" key="10">
    <source>
        <dbReference type="SAM" id="Phobius"/>
    </source>
</evidence>
<evidence type="ECO:0000259" key="12">
    <source>
        <dbReference type="PROSITE" id="PS51677"/>
    </source>
</evidence>
<dbReference type="InterPro" id="IPR002509">
    <property type="entry name" value="NODB_dom"/>
</dbReference>
<dbReference type="InterPro" id="IPR001002">
    <property type="entry name" value="Chitin-bd_1"/>
</dbReference>
<evidence type="ECO:0008006" key="15">
    <source>
        <dbReference type="Google" id="ProtNLM"/>
    </source>
</evidence>